<dbReference type="AlphaFoldDB" id="A0A401Z1Z3"/>
<proteinExistence type="predicted"/>
<dbReference type="InterPro" id="IPR039538">
    <property type="entry name" value="BetI_C"/>
</dbReference>
<dbReference type="Gene3D" id="1.10.357.10">
    <property type="entry name" value="Tetracycline Repressor, domain 2"/>
    <property type="match status" value="1"/>
</dbReference>
<evidence type="ECO:0000313" key="3">
    <source>
        <dbReference type="Proteomes" id="UP000286931"/>
    </source>
</evidence>
<reference evidence="2 3" key="1">
    <citation type="submission" date="2018-12" db="EMBL/GenBank/DDBJ databases">
        <title>Draft genome sequence of Embleya hyalina NBRC 13850T.</title>
        <authorList>
            <person name="Komaki H."/>
            <person name="Hosoyama A."/>
            <person name="Kimura A."/>
            <person name="Ichikawa N."/>
            <person name="Tamura T."/>
        </authorList>
    </citation>
    <scope>NUCLEOTIDE SEQUENCE [LARGE SCALE GENOMIC DNA]</scope>
    <source>
        <strain evidence="2 3">NBRC 13850</strain>
    </source>
</reference>
<accession>A0A401Z1Z3</accession>
<protein>
    <recommendedName>
        <fullName evidence="1">BetI-type transcriptional repressor C-terminal domain-containing protein</fullName>
    </recommendedName>
</protein>
<dbReference type="RefSeq" id="WP_126642520.1">
    <property type="nucleotide sequence ID" value="NZ_BIFH01000042.1"/>
</dbReference>
<evidence type="ECO:0000313" key="2">
    <source>
        <dbReference type="EMBL" id="GCE00838.1"/>
    </source>
</evidence>
<dbReference type="Pfam" id="PF13977">
    <property type="entry name" value="TetR_C_6"/>
    <property type="match status" value="1"/>
</dbReference>
<dbReference type="OrthoDB" id="9816296at2"/>
<dbReference type="SUPFAM" id="SSF48498">
    <property type="entry name" value="Tetracyclin repressor-like, C-terminal domain"/>
    <property type="match status" value="1"/>
</dbReference>
<keyword evidence="3" id="KW-1185">Reference proteome</keyword>
<feature type="domain" description="BetI-type transcriptional repressor C-terminal" evidence="1">
    <location>
        <begin position="2"/>
        <end position="103"/>
    </location>
</feature>
<evidence type="ECO:0000259" key="1">
    <source>
        <dbReference type="Pfam" id="PF13977"/>
    </source>
</evidence>
<dbReference type="InterPro" id="IPR036271">
    <property type="entry name" value="Tet_transcr_reg_TetR-rel_C_sf"/>
</dbReference>
<gene>
    <name evidence="2" type="ORF">EHYA_08564</name>
</gene>
<dbReference type="EMBL" id="BIFH01000042">
    <property type="protein sequence ID" value="GCE00838.1"/>
    <property type="molecule type" value="Genomic_DNA"/>
</dbReference>
<dbReference type="Proteomes" id="UP000286931">
    <property type="component" value="Unassembled WGS sequence"/>
</dbReference>
<comment type="caution">
    <text evidence="2">The sequence shown here is derived from an EMBL/GenBank/DDBJ whole genome shotgun (WGS) entry which is preliminary data.</text>
</comment>
<sequence length="131" mass="14175">MPFDDARRAEFPVRPAFAGQAAHDARLTAVRRETAAAIRERVAQGIRNGKECGEVDASVDADEQALCVVAFAEGPAMRMHADPDGTPGAAVPAAPDDHLARVFTGACRHGRRARRVRTRRPGPRFCYQVIA</sequence>
<name>A0A401Z1Z3_9ACTN</name>
<organism evidence="2 3">
    <name type="scientific">Embleya hyalina</name>
    <dbReference type="NCBI Taxonomy" id="516124"/>
    <lineage>
        <taxon>Bacteria</taxon>
        <taxon>Bacillati</taxon>
        <taxon>Actinomycetota</taxon>
        <taxon>Actinomycetes</taxon>
        <taxon>Kitasatosporales</taxon>
        <taxon>Streptomycetaceae</taxon>
        <taxon>Embleya</taxon>
    </lineage>
</organism>